<keyword evidence="2" id="KW-1185">Reference proteome</keyword>
<dbReference type="SUPFAM" id="SSF53448">
    <property type="entry name" value="Nucleotide-diphospho-sugar transferases"/>
    <property type="match status" value="1"/>
</dbReference>
<dbReference type="RefSeq" id="WP_191208407.1">
    <property type="nucleotide sequence ID" value="NZ_BAABKL010000023.1"/>
</dbReference>
<evidence type="ECO:0000313" key="2">
    <source>
        <dbReference type="Proteomes" id="UP000632289"/>
    </source>
</evidence>
<dbReference type="PANTHER" id="PTHR36529:SF1">
    <property type="entry name" value="GLYCOSYLTRANSFERASE"/>
    <property type="match status" value="1"/>
</dbReference>
<comment type="caution">
    <text evidence="1">The sequence shown here is derived from an EMBL/GenBank/DDBJ whole genome shotgun (WGS) entry which is preliminary data.</text>
</comment>
<evidence type="ECO:0000313" key="1">
    <source>
        <dbReference type="EMBL" id="MBD3931094.1"/>
    </source>
</evidence>
<organism evidence="1 2">
    <name type="scientific">Streptomyces chumphonensis</name>
    <dbReference type="NCBI Taxonomy" id="1214925"/>
    <lineage>
        <taxon>Bacteria</taxon>
        <taxon>Bacillati</taxon>
        <taxon>Actinomycetota</taxon>
        <taxon>Actinomycetes</taxon>
        <taxon>Kitasatosporales</taxon>
        <taxon>Streptomycetaceae</taxon>
        <taxon>Streptomyces</taxon>
    </lineage>
</organism>
<protein>
    <submittedName>
        <fullName evidence="1">DUF2064 domain-containing protein</fullName>
    </submittedName>
</protein>
<gene>
    <name evidence="1" type="ORF">IF129_05900</name>
</gene>
<dbReference type="InterPro" id="IPR029044">
    <property type="entry name" value="Nucleotide-diphossugar_trans"/>
</dbReference>
<reference evidence="1" key="1">
    <citation type="submission" date="2020-09" db="EMBL/GenBank/DDBJ databases">
        <title>Secondary metabolite and genome analysis of marine Streptomyces chumphonensis KK1-2T.</title>
        <authorList>
            <person name="Phongsopitanun W."/>
            <person name="Kanchanasin P."/>
            <person name="Pittayakhajonwut P."/>
            <person name="Suwanborirux K."/>
            <person name="Tanasupawat S."/>
        </authorList>
    </citation>
    <scope>NUCLEOTIDE SEQUENCE</scope>
    <source>
        <strain evidence="1">KK1-2</strain>
    </source>
</reference>
<dbReference type="AlphaFoldDB" id="A0A927IC02"/>
<dbReference type="Proteomes" id="UP000632289">
    <property type="component" value="Unassembled WGS sequence"/>
</dbReference>
<name>A0A927IC02_9ACTN</name>
<proteinExistence type="predicted"/>
<dbReference type="EMBL" id="JACXYU010000002">
    <property type="protein sequence ID" value="MBD3931094.1"/>
    <property type="molecule type" value="Genomic_DNA"/>
</dbReference>
<sequence>MTTVPAQSHPSGPTVLVIAKEPVPGRVKTRLTPPFTPQEAADLAAAALADTLDVVAALPVPRRVLVLDGRPGAWLPDGFAVRPQASGTLDERIAAAFADCDGPALLLGMDTPQVTPLHLAPVLAADAWASHDAWFGGATDGGFWCLALERPDPDLVRGVPMSTPNTGAEQRARLVAAGLRVGDLPVLRDVDVAEDAAAVAARSAALGGRRFSATHAAVHRAEVR</sequence>
<dbReference type="PANTHER" id="PTHR36529">
    <property type="entry name" value="SLL1095 PROTEIN"/>
    <property type="match status" value="1"/>
</dbReference>
<dbReference type="Gene3D" id="3.90.550.10">
    <property type="entry name" value="Spore Coat Polysaccharide Biosynthesis Protein SpsA, Chain A"/>
    <property type="match status" value="1"/>
</dbReference>
<dbReference type="InterPro" id="IPR018641">
    <property type="entry name" value="Trfase_1_rSAM/seldom-assoc"/>
</dbReference>
<accession>A0A927IC02</accession>
<dbReference type="Pfam" id="PF09837">
    <property type="entry name" value="DUF2064"/>
    <property type="match status" value="1"/>
</dbReference>